<feature type="signal peptide" evidence="1">
    <location>
        <begin position="1"/>
        <end position="18"/>
    </location>
</feature>
<evidence type="ECO:0000256" key="1">
    <source>
        <dbReference type="SAM" id="SignalP"/>
    </source>
</evidence>
<evidence type="ECO:0000313" key="2">
    <source>
        <dbReference type="EMBL" id="MVO78317.1"/>
    </source>
</evidence>
<organism evidence="2 3">
    <name type="scientific">Sphingomonas horti</name>
    <dbReference type="NCBI Taxonomy" id="2682842"/>
    <lineage>
        <taxon>Bacteria</taxon>
        <taxon>Pseudomonadati</taxon>
        <taxon>Pseudomonadota</taxon>
        <taxon>Alphaproteobacteria</taxon>
        <taxon>Sphingomonadales</taxon>
        <taxon>Sphingomonadaceae</taxon>
        <taxon>Sphingomonas</taxon>
    </lineage>
</organism>
<dbReference type="RefSeq" id="WP_157027280.1">
    <property type="nucleotide sequence ID" value="NZ_WQMS01000013.1"/>
</dbReference>
<protein>
    <submittedName>
        <fullName evidence="2">Uncharacterized protein</fullName>
    </submittedName>
</protein>
<dbReference type="EMBL" id="WQMS01000013">
    <property type="protein sequence ID" value="MVO78317.1"/>
    <property type="molecule type" value="Genomic_DNA"/>
</dbReference>
<proteinExistence type="predicted"/>
<keyword evidence="1" id="KW-0732">Signal</keyword>
<sequence length="161" mass="16593">MTRLFLLVPLMLAGCASAGVGPSLAKRPIEDRDLSEPVRQVAPPAPADASLKAQIDGLVARARAGQSGFAALLPKAESAASGAGADGSESWVVAQELLSALESERAPSTTALAELDALIAERVKTGSEAGLTELQAADAEVGAIVEAQQRDLDRIRARIVR</sequence>
<comment type="caution">
    <text evidence="2">The sequence shown here is derived from an EMBL/GenBank/DDBJ whole genome shotgun (WGS) entry which is preliminary data.</text>
</comment>
<feature type="chain" id="PRO_5026294814" evidence="1">
    <location>
        <begin position="19"/>
        <end position="161"/>
    </location>
</feature>
<gene>
    <name evidence="2" type="ORF">GON01_10280</name>
</gene>
<accession>A0A6I4J1U5</accession>
<reference evidence="2 3" key="1">
    <citation type="submission" date="2019-12" db="EMBL/GenBank/DDBJ databases">
        <authorList>
            <person name="Huq M.A."/>
        </authorList>
    </citation>
    <scope>NUCLEOTIDE SEQUENCE [LARGE SCALE GENOMIC DNA]</scope>
    <source>
        <strain evidence="2 3">MAH-20</strain>
    </source>
</reference>
<evidence type="ECO:0000313" key="3">
    <source>
        <dbReference type="Proteomes" id="UP000441389"/>
    </source>
</evidence>
<dbReference type="PROSITE" id="PS51257">
    <property type="entry name" value="PROKAR_LIPOPROTEIN"/>
    <property type="match status" value="1"/>
</dbReference>
<keyword evidence="3" id="KW-1185">Reference proteome</keyword>
<name>A0A6I4J1U5_9SPHN</name>
<dbReference type="AlphaFoldDB" id="A0A6I4J1U5"/>
<dbReference type="Proteomes" id="UP000441389">
    <property type="component" value="Unassembled WGS sequence"/>
</dbReference>